<proteinExistence type="predicted"/>
<dbReference type="SUPFAM" id="SSF57850">
    <property type="entry name" value="RING/U-box"/>
    <property type="match status" value="1"/>
</dbReference>
<dbReference type="AlphaFoldDB" id="A0A8S3VHY4"/>
<name>A0A8S3VHY4_MYTED</name>
<keyword evidence="1" id="KW-0479">Metal-binding</keyword>
<dbReference type="Proteomes" id="UP000683360">
    <property type="component" value="Unassembled WGS sequence"/>
</dbReference>
<dbReference type="EMBL" id="CAJPWZ010003145">
    <property type="protein sequence ID" value="CAG2253190.1"/>
    <property type="molecule type" value="Genomic_DNA"/>
</dbReference>
<dbReference type="PROSITE" id="PS50135">
    <property type="entry name" value="ZF_ZZ_2"/>
    <property type="match status" value="1"/>
</dbReference>
<dbReference type="GO" id="GO:0016567">
    <property type="term" value="P:protein ubiquitination"/>
    <property type="evidence" value="ECO:0007669"/>
    <property type="project" value="TreeGrafter"/>
</dbReference>
<dbReference type="Gene3D" id="3.30.60.90">
    <property type="match status" value="1"/>
</dbReference>
<dbReference type="EC" id="2.3.2.27" evidence="6"/>
<keyword evidence="2 4" id="KW-0863">Zinc-finger</keyword>
<dbReference type="GO" id="GO:0008270">
    <property type="term" value="F:zinc ion binding"/>
    <property type="evidence" value="ECO:0007669"/>
    <property type="project" value="UniProtKB-KW"/>
</dbReference>
<dbReference type="InterPro" id="IPR000433">
    <property type="entry name" value="Znf_ZZ"/>
</dbReference>
<feature type="domain" description="ZZ-type" evidence="5">
    <location>
        <begin position="107"/>
        <end position="159"/>
    </location>
</feature>
<gene>
    <name evidence="6" type="ORF">MEDL_64752</name>
</gene>
<evidence type="ECO:0000259" key="5">
    <source>
        <dbReference type="PROSITE" id="PS50135"/>
    </source>
</evidence>
<keyword evidence="3" id="KW-0862">Zinc</keyword>
<dbReference type="Pfam" id="PF00569">
    <property type="entry name" value="ZZ"/>
    <property type="match status" value="1"/>
</dbReference>
<comment type="caution">
    <text evidence="6">The sequence shown here is derived from an EMBL/GenBank/DDBJ whole genome shotgun (WGS) entry which is preliminary data.</text>
</comment>
<evidence type="ECO:0000313" key="7">
    <source>
        <dbReference type="Proteomes" id="UP000683360"/>
    </source>
</evidence>
<accession>A0A8S3VHY4</accession>
<protein>
    <submittedName>
        <fullName evidence="6">MIB</fullName>
        <ecNumber evidence="6">2.3.2.27</ecNumber>
    </submittedName>
</protein>
<dbReference type="SMART" id="SM00291">
    <property type="entry name" value="ZnF_ZZ"/>
    <property type="match status" value="1"/>
</dbReference>
<dbReference type="PANTHER" id="PTHR24202:SF4">
    <property type="entry name" value="E3 UBIQUITIN-PROTEIN LIGASE MIB2-RELATED"/>
    <property type="match status" value="1"/>
</dbReference>
<evidence type="ECO:0000256" key="3">
    <source>
        <dbReference type="ARBA" id="ARBA00022833"/>
    </source>
</evidence>
<evidence type="ECO:0000256" key="4">
    <source>
        <dbReference type="PROSITE-ProRule" id="PRU00228"/>
    </source>
</evidence>
<organism evidence="6 7">
    <name type="scientific">Mytilus edulis</name>
    <name type="common">Blue mussel</name>
    <dbReference type="NCBI Taxonomy" id="6550"/>
    <lineage>
        <taxon>Eukaryota</taxon>
        <taxon>Metazoa</taxon>
        <taxon>Spiralia</taxon>
        <taxon>Lophotrochozoa</taxon>
        <taxon>Mollusca</taxon>
        <taxon>Bivalvia</taxon>
        <taxon>Autobranchia</taxon>
        <taxon>Pteriomorphia</taxon>
        <taxon>Mytilida</taxon>
        <taxon>Mytiloidea</taxon>
        <taxon>Mytilidae</taxon>
        <taxon>Mytilinae</taxon>
        <taxon>Mytilus</taxon>
    </lineage>
</organism>
<keyword evidence="7" id="KW-1185">Reference proteome</keyword>
<evidence type="ECO:0000256" key="1">
    <source>
        <dbReference type="ARBA" id="ARBA00022723"/>
    </source>
</evidence>
<dbReference type="GO" id="GO:0005737">
    <property type="term" value="C:cytoplasm"/>
    <property type="evidence" value="ECO:0007669"/>
    <property type="project" value="TreeGrafter"/>
</dbReference>
<keyword evidence="6" id="KW-0012">Acyltransferase</keyword>
<dbReference type="PROSITE" id="PS01357">
    <property type="entry name" value="ZF_ZZ_1"/>
    <property type="match status" value="1"/>
</dbReference>
<dbReference type="InterPro" id="IPR043145">
    <property type="entry name" value="Znf_ZZ_sf"/>
</dbReference>
<sequence>MYMSGQEIQGNRTLEQNLNEYKKFHDYRILNPHDGEKVKKGLRVVRKFTKDKDFKAGDLGSINDVNENGEVFIKWDKHDNKSESFHTDKFNQYKLLLFDNAQADVEHEDFTCDGCRQDPLYGIRWKCLTCADYDLCTKCYIIDKHIVDHIFKRIVSPNSKG</sequence>
<evidence type="ECO:0000313" key="6">
    <source>
        <dbReference type="EMBL" id="CAG2253190.1"/>
    </source>
</evidence>
<evidence type="ECO:0000256" key="2">
    <source>
        <dbReference type="ARBA" id="ARBA00022771"/>
    </source>
</evidence>
<keyword evidence="6" id="KW-0808">Transferase</keyword>
<dbReference type="OrthoDB" id="6161692at2759"/>
<reference evidence="6" key="1">
    <citation type="submission" date="2021-03" db="EMBL/GenBank/DDBJ databases">
        <authorList>
            <person name="Bekaert M."/>
        </authorList>
    </citation>
    <scope>NUCLEOTIDE SEQUENCE</scope>
</reference>
<dbReference type="PANTHER" id="PTHR24202">
    <property type="entry name" value="E3 UBIQUITIN-PROTEIN LIGASE MIB2"/>
    <property type="match status" value="1"/>
</dbReference>
<dbReference type="GO" id="GO:0061630">
    <property type="term" value="F:ubiquitin protein ligase activity"/>
    <property type="evidence" value="ECO:0007669"/>
    <property type="project" value="UniProtKB-EC"/>
</dbReference>